<dbReference type="AlphaFoldDB" id="A0A382SU12"/>
<feature type="transmembrane region" description="Helical" evidence="1">
    <location>
        <begin position="38"/>
        <end position="54"/>
    </location>
</feature>
<accession>A0A382SU12</accession>
<keyword evidence="1" id="KW-1133">Transmembrane helix</keyword>
<dbReference type="PROSITE" id="PS51257">
    <property type="entry name" value="PROKAR_LIPOPROTEIN"/>
    <property type="match status" value="1"/>
</dbReference>
<name>A0A382SU12_9ZZZZ</name>
<evidence type="ECO:0000313" key="2">
    <source>
        <dbReference type="EMBL" id="SVD13389.1"/>
    </source>
</evidence>
<keyword evidence="1" id="KW-0812">Transmembrane</keyword>
<proteinExistence type="predicted"/>
<feature type="transmembrane region" description="Helical" evidence="1">
    <location>
        <begin position="12"/>
        <end position="32"/>
    </location>
</feature>
<evidence type="ECO:0000256" key="1">
    <source>
        <dbReference type="SAM" id="Phobius"/>
    </source>
</evidence>
<organism evidence="2">
    <name type="scientific">marine metagenome</name>
    <dbReference type="NCBI Taxonomy" id="408172"/>
    <lineage>
        <taxon>unclassified sequences</taxon>
        <taxon>metagenomes</taxon>
        <taxon>ecological metagenomes</taxon>
    </lineage>
</organism>
<keyword evidence="1" id="KW-0472">Membrane</keyword>
<protein>
    <submittedName>
        <fullName evidence="2">Uncharacterized protein</fullName>
    </submittedName>
</protein>
<dbReference type="EMBL" id="UINC01131592">
    <property type="protein sequence ID" value="SVD13389.1"/>
    <property type="molecule type" value="Genomic_DNA"/>
</dbReference>
<gene>
    <name evidence="2" type="ORF">METZ01_LOCUS366243</name>
</gene>
<reference evidence="2" key="1">
    <citation type="submission" date="2018-05" db="EMBL/GenBank/DDBJ databases">
        <authorList>
            <person name="Lanie J.A."/>
            <person name="Ng W.-L."/>
            <person name="Kazmierczak K.M."/>
            <person name="Andrzejewski T.M."/>
            <person name="Davidsen T.M."/>
            <person name="Wayne K.J."/>
            <person name="Tettelin H."/>
            <person name="Glass J.I."/>
            <person name="Rusch D."/>
            <person name="Podicherti R."/>
            <person name="Tsui H.-C.T."/>
            <person name="Winkler M.E."/>
        </authorList>
    </citation>
    <scope>NUCLEOTIDE SEQUENCE</scope>
</reference>
<sequence>MNWLKKRDMIPRWKFILWSLTCILYGCYIVFMGELIEVFIGAFLILFLGWKTLFEKDK</sequence>